<accession>A0ABZ1YP00</accession>
<feature type="signal peptide" evidence="1">
    <location>
        <begin position="1"/>
        <end position="23"/>
    </location>
</feature>
<evidence type="ECO:0000313" key="3">
    <source>
        <dbReference type="Proteomes" id="UP001432062"/>
    </source>
</evidence>
<dbReference type="Proteomes" id="UP001432062">
    <property type="component" value="Chromosome"/>
</dbReference>
<organism evidence="2 3">
    <name type="scientific">Nocardia vinacea</name>
    <dbReference type="NCBI Taxonomy" id="96468"/>
    <lineage>
        <taxon>Bacteria</taxon>
        <taxon>Bacillati</taxon>
        <taxon>Actinomycetota</taxon>
        <taxon>Actinomycetes</taxon>
        <taxon>Mycobacteriales</taxon>
        <taxon>Nocardiaceae</taxon>
        <taxon>Nocardia</taxon>
    </lineage>
</organism>
<evidence type="ECO:0008006" key="4">
    <source>
        <dbReference type="Google" id="ProtNLM"/>
    </source>
</evidence>
<keyword evidence="1" id="KW-0732">Signal</keyword>
<gene>
    <name evidence="2" type="ORF">OG563_38615</name>
</gene>
<sequence length="121" mass="11942">MRNTLLVTSVLGAALVAMLPAGAVGAQGPGDGPLKVQATTGTDQLPVTGVGVGITTCAAGPVLTTLTTGRDGTVTQAFPSGCYQAQVTSVPSGCELASIAYVQVNVAPGTTQVACFQFRCA</sequence>
<keyword evidence="3" id="KW-1185">Reference proteome</keyword>
<reference evidence="2" key="1">
    <citation type="submission" date="2022-10" db="EMBL/GenBank/DDBJ databases">
        <title>The complete genomes of actinobacterial strains from the NBC collection.</title>
        <authorList>
            <person name="Joergensen T.S."/>
            <person name="Alvarez Arevalo M."/>
            <person name="Sterndorff E.B."/>
            <person name="Faurdal D."/>
            <person name="Vuksanovic O."/>
            <person name="Mourched A.-S."/>
            <person name="Charusanti P."/>
            <person name="Shaw S."/>
            <person name="Blin K."/>
            <person name="Weber T."/>
        </authorList>
    </citation>
    <scope>NUCLEOTIDE SEQUENCE</scope>
    <source>
        <strain evidence="2">NBC_01482</strain>
    </source>
</reference>
<evidence type="ECO:0000313" key="2">
    <source>
        <dbReference type="EMBL" id="WUV44985.1"/>
    </source>
</evidence>
<protein>
    <recommendedName>
        <fullName evidence="4">Carboxypeptidase regulatory-like domain-containing protein</fullName>
    </recommendedName>
</protein>
<proteinExistence type="predicted"/>
<dbReference type="EMBL" id="CP109441">
    <property type="protein sequence ID" value="WUV44985.1"/>
    <property type="molecule type" value="Genomic_DNA"/>
</dbReference>
<feature type="chain" id="PRO_5046056469" description="Carboxypeptidase regulatory-like domain-containing protein" evidence="1">
    <location>
        <begin position="24"/>
        <end position="121"/>
    </location>
</feature>
<dbReference type="RefSeq" id="WP_329408251.1">
    <property type="nucleotide sequence ID" value="NZ_CP109441.1"/>
</dbReference>
<name>A0ABZ1YP00_9NOCA</name>
<evidence type="ECO:0000256" key="1">
    <source>
        <dbReference type="SAM" id="SignalP"/>
    </source>
</evidence>